<comment type="caution">
    <text evidence="2">The sequence shown here is derived from an EMBL/GenBank/DDBJ whole genome shotgun (WGS) entry which is preliminary data.</text>
</comment>
<evidence type="ECO:0000313" key="2">
    <source>
        <dbReference type="EMBL" id="CAL8096087.1"/>
    </source>
</evidence>
<feature type="transmembrane region" description="Helical" evidence="1">
    <location>
        <begin position="49"/>
        <end position="71"/>
    </location>
</feature>
<feature type="transmembrane region" description="Helical" evidence="1">
    <location>
        <begin position="15"/>
        <end position="37"/>
    </location>
</feature>
<keyword evidence="1" id="KW-0472">Membrane</keyword>
<feature type="transmembrane region" description="Helical" evidence="1">
    <location>
        <begin position="116"/>
        <end position="134"/>
    </location>
</feature>
<organism evidence="2 3">
    <name type="scientific">Orchesella dallaii</name>
    <dbReference type="NCBI Taxonomy" id="48710"/>
    <lineage>
        <taxon>Eukaryota</taxon>
        <taxon>Metazoa</taxon>
        <taxon>Ecdysozoa</taxon>
        <taxon>Arthropoda</taxon>
        <taxon>Hexapoda</taxon>
        <taxon>Collembola</taxon>
        <taxon>Entomobryomorpha</taxon>
        <taxon>Entomobryoidea</taxon>
        <taxon>Orchesellidae</taxon>
        <taxon>Orchesellinae</taxon>
        <taxon>Orchesella</taxon>
    </lineage>
</organism>
<keyword evidence="1" id="KW-1133">Transmembrane helix</keyword>
<feature type="transmembrane region" description="Helical" evidence="1">
    <location>
        <begin position="92"/>
        <end position="110"/>
    </location>
</feature>
<reference evidence="2 3" key="1">
    <citation type="submission" date="2024-08" db="EMBL/GenBank/DDBJ databases">
        <authorList>
            <person name="Cucini C."/>
            <person name="Frati F."/>
        </authorList>
    </citation>
    <scope>NUCLEOTIDE SEQUENCE [LARGE SCALE GENOMIC DNA]</scope>
</reference>
<keyword evidence="3" id="KW-1185">Reference proteome</keyword>
<gene>
    <name evidence="2" type="ORF">ODALV1_LOCUS9262</name>
</gene>
<dbReference type="EMBL" id="CAXLJM020000027">
    <property type="protein sequence ID" value="CAL8096087.1"/>
    <property type="molecule type" value="Genomic_DNA"/>
</dbReference>
<evidence type="ECO:0008006" key="4">
    <source>
        <dbReference type="Google" id="ProtNLM"/>
    </source>
</evidence>
<dbReference type="Proteomes" id="UP001642540">
    <property type="component" value="Unassembled WGS sequence"/>
</dbReference>
<protein>
    <recommendedName>
        <fullName evidence="4">Transmembrane protein</fullName>
    </recommendedName>
</protein>
<evidence type="ECO:0000313" key="3">
    <source>
        <dbReference type="Proteomes" id="UP001642540"/>
    </source>
</evidence>
<name>A0ABP1QEZ1_9HEXA</name>
<sequence>MDRLQELQIKIKSKLCMEICGHTLAVIVFSGLFIISIEKLLKVKDPDTLQLTAAVLGICHFDLFATAIIFLKYNGVMEFNRVKSKLWIYLEMYSITATTVFIVLATTNILPPPFNQWAGTALLLIIYWLPLIICKISQVCRMLEFVSILNYLPECSVKTIRKPCCAPKENALQHNTTRPTTSISSVTESASVPILSADKQLSTTSPHVPYEWTLIDSFSVI</sequence>
<accession>A0ABP1QEZ1</accession>
<keyword evidence="1" id="KW-0812">Transmembrane</keyword>
<proteinExistence type="predicted"/>
<evidence type="ECO:0000256" key="1">
    <source>
        <dbReference type="SAM" id="Phobius"/>
    </source>
</evidence>